<feature type="chain" id="PRO_5045551862" description="Fungal lipase-type domain-containing protein" evidence="3">
    <location>
        <begin position="19"/>
        <end position="435"/>
    </location>
</feature>
<dbReference type="InterPro" id="IPR051299">
    <property type="entry name" value="AB_hydrolase_lip/est"/>
</dbReference>
<keyword evidence="2" id="KW-0378">Hydrolase</keyword>
<evidence type="ECO:0000313" key="6">
    <source>
        <dbReference type="Proteomes" id="UP001642502"/>
    </source>
</evidence>
<evidence type="ECO:0000256" key="1">
    <source>
        <dbReference type="ARBA" id="ARBA00022729"/>
    </source>
</evidence>
<dbReference type="CDD" id="cd00519">
    <property type="entry name" value="Lipase_3"/>
    <property type="match status" value="1"/>
</dbReference>
<dbReference type="SUPFAM" id="SSF53474">
    <property type="entry name" value="alpha/beta-Hydrolases"/>
    <property type="match status" value="1"/>
</dbReference>
<dbReference type="PANTHER" id="PTHR46640">
    <property type="entry name" value="TRIACYLGLYCEROL LIPASE, PUTATIVE (AFU_ORTHOLOGUE AFUA_6G06510)-RELATED"/>
    <property type="match status" value="1"/>
</dbReference>
<dbReference type="Gene3D" id="3.40.50.1820">
    <property type="entry name" value="alpha/beta hydrolase"/>
    <property type="match status" value="1"/>
</dbReference>
<accession>A0ABP0DMJ8</accession>
<dbReference type="Pfam" id="PF01764">
    <property type="entry name" value="Lipase_3"/>
    <property type="match status" value="1"/>
</dbReference>
<name>A0ABP0DMJ8_9PEZI</name>
<reference evidence="5 6" key="1">
    <citation type="submission" date="2024-01" db="EMBL/GenBank/DDBJ databases">
        <authorList>
            <person name="Allen C."/>
            <person name="Tagirdzhanova G."/>
        </authorList>
    </citation>
    <scope>NUCLEOTIDE SEQUENCE [LARGE SCALE GENOMIC DNA]</scope>
    <source>
        <strain evidence="5 6">CBS 119000</strain>
    </source>
</reference>
<evidence type="ECO:0000313" key="5">
    <source>
        <dbReference type="EMBL" id="CAK7269422.1"/>
    </source>
</evidence>
<comment type="caution">
    <text evidence="5">The sequence shown here is derived from an EMBL/GenBank/DDBJ whole genome shotgun (WGS) entry which is preliminary data.</text>
</comment>
<dbReference type="Proteomes" id="UP001642502">
    <property type="component" value="Unassembled WGS sequence"/>
</dbReference>
<keyword evidence="6" id="KW-1185">Reference proteome</keyword>
<evidence type="ECO:0000256" key="2">
    <source>
        <dbReference type="ARBA" id="ARBA00022801"/>
    </source>
</evidence>
<dbReference type="InterPro" id="IPR029058">
    <property type="entry name" value="AB_hydrolase_fold"/>
</dbReference>
<feature type="signal peptide" evidence="3">
    <location>
        <begin position="1"/>
        <end position="18"/>
    </location>
</feature>
<dbReference type="PANTHER" id="PTHR46640:SF1">
    <property type="entry name" value="FUNGAL LIPASE-LIKE DOMAIN-CONTAINING PROTEIN-RELATED"/>
    <property type="match status" value="1"/>
</dbReference>
<organism evidence="5 6">
    <name type="scientific">Sporothrix epigloea</name>
    <dbReference type="NCBI Taxonomy" id="1892477"/>
    <lineage>
        <taxon>Eukaryota</taxon>
        <taxon>Fungi</taxon>
        <taxon>Dikarya</taxon>
        <taxon>Ascomycota</taxon>
        <taxon>Pezizomycotina</taxon>
        <taxon>Sordariomycetes</taxon>
        <taxon>Sordariomycetidae</taxon>
        <taxon>Ophiostomatales</taxon>
        <taxon>Ophiostomataceae</taxon>
        <taxon>Sporothrix</taxon>
    </lineage>
</organism>
<protein>
    <recommendedName>
        <fullName evidence="4">Fungal lipase-type domain-containing protein</fullName>
    </recommendedName>
</protein>
<proteinExistence type="predicted"/>
<gene>
    <name evidence="5" type="ORF">SEPCBS119000_003563</name>
</gene>
<feature type="domain" description="Fungal lipase-type" evidence="4">
    <location>
        <begin position="153"/>
        <end position="322"/>
    </location>
</feature>
<sequence length="435" mass="46833">MRAAVLYAFALHFSSLLAGSGEQQHVLGDGDHRRSGGHAEAKDFAAPAPHLLDVGVKPAPLHTQVSASATAPPSAPSPVIPLPLFLSLERSARLVDISYCVGIMGSGISKPFSCMSRCADFPEVRLLSTWSTGILMRDSCGYIAVDDSAREIIVAFRGTYSIANMVADLSSIPQKYEPYDPGECGGRCDDSHKLSRRKCANCTVHSGFLDSWKSARHVVLPVVAEARKETSVSASDPTAPYRVHLLGHSLGGALAALAAIEMKAVLGWEDIVVTTFGEPRVGNGGLASYLETVFGLHGNNSAVASYRRVTHKNDPVPLLPLADWGYSSHAGEIFINKAELSPAPEDLVLCSGRNDPTCIAQDDDDDDDEYEDIQKQGEEINDKAGKTLTKRGTSLPGPWLGELLYAHRDYFWRLGLCVPSSGPNGWRSRTRLLHG</sequence>
<evidence type="ECO:0000259" key="4">
    <source>
        <dbReference type="Pfam" id="PF01764"/>
    </source>
</evidence>
<dbReference type="InterPro" id="IPR002921">
    <property type="entry name" value="Fungal_lipase-type"/>
</dbReference>
<dbReference type="EMBL" id="CAWUON010000047">
    <property type="protein sequence ID" value="CAK7269422.1"/>
    <property type="molecule type" value="Genomic_DNA"/>
</dbReference>
<evidence type="ECO:0000256" key="3">
    <source>
        <dbReference type="SAM" id="SignalP"/>
    </source>
</evidence>
<keyword evidence="1 3" id="KW-0732">Signal</keyword>